<comment type="caution">
    <text evidence="3">The sequence shown here is derived from an EMBL/GenBank/DDBJ whole genome shotgun (WGS) entry which is preliminary data.</text>
</comment>
<evidence type="ECO:0000259" key="2">
    <source>
        <dbReference type="Pfam" id="PF06985"/>
    </source>
</evidence>
<protein>
    <submittedName>
        <fullName evidence="3">Heterokaryon incompatibility protein-domain-containing protein</fullName>
    </submittedName>
</protein>
<feature type="compositionally biased region" description="Pro residues" evidence="1">
    <location>
        <begin position="56"/>
        <end position="65"/>
    </location>
</feature>
<dbReference type="Pfam" id="PF06985">
    <property type="entry name" value="HET"/>
    <property type="match status" value="1"/>
</dbReference>
<feature type="compositionally biased region" description="Low complexity" evidence="1">
    <location>
        <begin position="27"/>
        <end position="55"/>
    </location>
</feature>
<sequence length="609" mass="66955">MTPPPYEPYPYSPLNPLTHEIRLLTLSYPPSTNPTNPTNPTDRSDTLTLTLTTTPLTPPSPNTPPPSFSALSYVWGAPSPPTTSPPTLTINTHPVPVTPNLHSAITRLARQKWTGNLWVDALCINQMDTKEKNWQVPMMSRIYTAAEEVVVWLGPEDDKGGLHAVRELGVLFREQVREYKGDGDGAGGGGLGDTRRLVGFVDTVRGFALTGGDVGEGGSGEGKPRVGFDFEAIWRFFRDRAWWKRVWIIQEVVLARKAVMLCGEDPEGRVSSVAWEDVSECIRLPEGAIQSTDPRDRIYGLLGMIRAQDRSRIPVDYSPDMTIGKVLFSVAQVLLHDHGPDILSFCRKTSGGLAAKSQKDLPSWVPDWTAPHSIPLIGGVFFGDDAEARARGSACGSASWQDWPSRSRITTAAYDDPVISLPGIIISKVRSVGQEFTEAPDSPKYLEACRAWLNELGEMAKGVSGEELWRVPMADMGLVKRADAEGTSKFKHGFDVLTGKVMPPTEVTGDVEKQAWMMKESWDYRRVWKLYGRRVFVDDIGRPGLGPVEVKEGDNIAVFAGGHVPFLLSSVPEEGTELRHHLVGPTYIFGLMDGEATVNDPPFGDIQLQ</sequence>
<evidence type="ECO:0000256" key="1">
    <source>
        <dbReference type="SAM" id="MobiDB-lite"/>
    </source>
</evidence>
<dbReference type="InterPro" id="IPR010730">
    <property type="entry name" value="HET"/>
</dbReference>
<dbReference type="EMBL" id="MU853636">
    <property type="protein sequence ID" value="KAK4140261.1"/>
    <property type="molecule type" value="Genomic_DNA"/>
</dbReference>
<proteinExistence type="predicted"/>
<dbReference type="InterPro" id="IPR052895">
    <property type="entry name" value="HetReg/Transcr_Mod"/>
</dbReference>
<dbReference type="AlphaFoldDB" id="A0AAN6UWV1"/>
<dbReference type="Proteomes" id="UP001302676">
    <property type="component" value="Unassembled WGS sequence"/>
</dbReference>
<gene>
    <name evidence="3" type="ORF">C8A04DRAFT_15104</name>
</gene>
<accession>A0AAN6UWV1</accession>
<name>A0AAN6UWV1_9PEZI</name>
<evidence type="ECO:0000313" key="4">
    <source>
        <dbReference type="Proteomes" id="UP001302676"/>
    </source>
</evidence>
<keyword evidence="4" id="KW-1185">Reference proteome</keyword>
<dbReference type="RefSeq" id="XP_062633632.1">
    <property type="nucleotide sequence ID" value="XM_062778359.1"/>
</dbReference>
<dbReference type="PANTHER" id="PTHR24148:SF77">
    <property type="entry name" value="HETEROKARYON INCOMPATIBILITY DOMAIN-CONTAINING PROTEIN"/>
    <property type="match status" value="1"/>
</dbReference>
<dbReference type="PANTHER" id="PTHR24148">
    <property type="entry name" value="ANKYRIN REPEAT DOMAIN-CONTAINING PROTEIN 39 HOMOLOG-RELATED"/>
    <property type="match status" value="1"/>
</dbReference>
<organism evidence="3 4">
    <name type="scientific">Dichotomopilus funicola</name>
    <dbReference type="NCBI Taxonomy" id="1934379"/>
    <lineage>
        <taxon>Eukaryota</taxon>
        <taxon>Fungi</taxon>
        <taxon>Dikarya</taxon>
        <taxon>Ascomycota</taxon>
        <taxon>Pezizomycotina</taxon>
        <taxon>Sordariomycetes</taxon>
        <taxon>Sordariomycetidae</taxon>
        <taxon>Sordariales</taxon>
        <taxon>Chaetomiaceae</taxon>
        <taxon>Dichotomopilus</taxon>
    </lineage>
</organism>
<reference evidence="3" key="2">
    <citation type="submission" date="2023-05" db="EMBL/GenBank/DDBJ databases">
        <authorList>
            <consortium name="Lawrence Berkeley National Laboratory"/>
            <person name="Steindorff A."/>
            <person name="Hensen N."/>
            <person name="Bonometti L."/>
            <person name="Westerberg I."/>
            <person name="Brannstrom I.O."/>
            <person name="Guillou S."/>
            <person name="Cros-Aarteil S."/>
            <person name="Calhoun S."/>
            <person name="Haridas S."/>
            <person name="Kuo A."/>
            <person name="Mondo S."/>
            <person name="Pangilinan J."/>
            <person name="Riley R."/>
            <person name="Labutti K."/>
            <person name="Andreopoulos B."/>
            <person name="Lipzen A."/>
            <person name="Chen C."/>
            <person name="Yanf M."/>
            <person name="Daum C."/>
            <person name="Ng V."/>
            <person name="Clum A."/>
            <person name="Ohm R."/>
            <person name="Martin F."/>
            <person name="Silar P."/>
            <person name="Natvig D."/>
            <person name="Lalanne C."/>
            <person name="Gautier V."/>
            <person name="Ament-Velasquez S.L."/>
            <person name="Kruys A."/>
            <person name="Hutchinson M.I."/>
            <person name="Powell A.J."/>
            <person name="Barry K."/>
            <person name="Miller A.N."/>
            <person name="Grigoriev I.V."/>
            <person name="Debuchy R."/>
            <person name="Gladieux P."/>
            <person name="Thoren M.H."/>
            <person name="Johannesson H."/>
        </authorList>
    </citation>
    <scope>NUCLEOTIDE SEQUENCE</scope>
    <source>
        <strain evidence="3">CBS 141.50</strain>
    </source>
</reference>
<dbReference type="GeneID" id="87814972"/>
<feature type="domain" description="Heterokaryon incompatibility" evidence="2">
    <location>
        <begin position="68"/>
        <end position="251"/>
    </location>
</feature>
<dbReference type="Pfam" id="PF26639">
    <property type="entry name" value="Het-6_barrel"/>
    <property type="match status" value="1"/>
</dbReference>
<reference evidence="3" key="1">
    <citation type="journal article" date="2023" name="Mol. Phylogenet. Evol.">
        <title>Genome-scale phylogeny and comparative genomics of the fungal order Sordariales.</title>
        <authorList>
            <person name="Hensen N."/>
            <person name="Bonometti L."/>
            <person name="Westerberg I."/>
            <person name="Brannstrom I.O."/>
            <person name="Guillou S."/>
            <person name="Cros-Aarteil S."/>
            <person name="Calhoun S."/>
            <person name="Haridas S."/>
            <person name="Kuo A."/>
            <person name="Mondo S."/>
            <person name="Pangilinan J."/>
            <person name="Riley R."/>
            <person name="LaButti K."/>
            <person name="Andreopoulos B."/>
            <person name="Lipzen A."/>
            <person name="Chen C."/>
            <person name="Yan M."/>
            <person name="Daum C."/>
            <person name="Ng V."/>
            <person name="Clum A."/>
            <person name="Steindorff A."/>
            <person name="Ohm R.A."/>
            <person name="Martin F."/>
            <person name="Silar P."/>
            <person name="Natvig D.O."/>
            <person name="Lalanne C."/>
            <person name="Gautier V."/>
            <person name="Ament-Velasquez S.L."/>
            <person name="Kruys A."/>
            <person name="Hutchinson M.I."/>
            <person name="Powell A.J."/>
            <person name="Barry K."/>
            <person name="Miller A.N."/>
            <person name="Grigoriev I.V."/>
            <person name="Debuchy R."/>
            <person name="Gladieux P."/>
            <person name="Hiltunen Thoren M."/>
            <person name="Johannesson H."/>
        </authorList>
    </citation>
    <scope>NUCLEOTIDE SEQUENCE</scope>
    <source>
        <strain evidence="3">CBS 141.50</strain>
    </source>
</reference>
<evidence type="ECO:0000313" key="3">
    <source>
        <dbReference type="EMBL" id="KAK4140261.1"/>
    </source>
</evidence>
<feature type="region of interest" description="Disordered" evidence="1">
    <location>
        <begin position="27"/>
        <end position="65"/>
    </location>
</feature>